<keyword evidence="2" id="KW-0378">Hydrolase</keyword>
<proteinExistence type="predicted"/>
<dbReference type="PANTHER" id="PTHR43283:SF7">
    <property type="entry name" value="BETA-LACTAMASE-RELATED DOMAIN-CONTAINING PROTEIN"/>
    <property type="match status" value="1"/>
</dbReference>
<gene>
    <name evidence="2" type="ORF">U0035_03970</name>
</gene>
<dbReference type="Pfam" id="PF00144">
    <property type="entry name" value="Beta-lactamase"/>
    <property type="match status" value="1"/>
</dbReference>
<dbReference type="EC" id="3.-.-.-" evidence="2"/>
<reference evidence="2 3" key="1">
    <citation type="submission" date="2023-12" db="EMBL/GenBank/DDBJ databases">
        <title>Genome sequencing and assembly of bacterial species from a model synthetic community.</title>
        <authorList>
            <person name="Hogle S.L."/>
        </authorList>
    </citation>
    <scope>NUCLEOTIDE SEQUENCE [LARGE SCALE GENOMIC DNA]</scope>
    <source>
        <strain evidence="2 3">HAMBI_3031</strain>
    </source>
</reference>
<feature type="domain" description="Beta-lactamase-related" evidence="1">
    <location>
        <begin position="78"/>
        <end position="378"/>
    </location>
</feature>
<dbReference type="RefSeq" id="WP_114792840.1">
    <property type="nucleotide sequence ID" value="NZ_CP139960.1"/>
</dbReference>
<dbReference type="Gene3D" id="3.40.710.10">
    <property type="entry name" value="DD-peptidase/beta-lactamase superfamily"/>
    <property type="match status" value="1"/>
</dbReference>
<dbReference type="InterPro" id="IPR050789">
    <property type="entry name" value="Diverse_Enzym_Activities"/>
</dbReference>
<evidence type="ECO:0000259" key="1">
    <source>
        <dbReference type="Pfam" id="PF00144"/>
    </source>
</evidence>
<dbReference type="PROSITE" id="PS51257">
    <property type="entry name" value="PROKAR_LIPOPROTEIN"/>
    <property type="match status" value="1"/>
</dbReference>
<evidence type="ECO:0000313" key="3">
    <source>
        <dbReference type="Proteomes" id="UP001325680"/>
    </source>
</evidence>
<dbReference type="EMBL" id="CP139960">
    <property type="protein sequence ID" value="WQD39308.1"/>
    <property type="molecule type" value="Genomic_DNA"/>
</dbReference>
<dbReference type="PANTHER" id="PTHR43283">
    <property type="entry name" value="BETA-LACTAMASE-RELATED"/>
    <property type="match status" value="1"/>
</dbReference>
<dbReference type="Proteomes" id="UP001325680">
    <property type="component" value="Chromosome"/>
</dbReference>
<dbReference type="SUPFAM" id="SSF56601">
    <property type="entry name" value="beta-lactamase/transpeptidase-like"/>
    <property type="match status" value="1"/>
</dbReference>
<organism evidence="2 3">
    <name type="scientific">Niabella yanshanensis</name>
    <dbReference type="NCBI Taxonomy" id="577386"/>
    <lineage>
        <taxon>Bacteria</taxon>
        <taxon>Pseudomonadati</taxon>
        <taxon>Bacteroidota</taxon>
        <taxon>Chitinophagia</taxon>
        <taxon>Chitinophagales</taxon>
        <taxon>Chitinophagaceae</taxon>
        <taxon>Niabella</taxon>
    </lineage>
</organism>
<evidence type="ECO:0000313" key="2">
    <source>
        <dbReference type="EMBL" id="WQD39308.1"/>
    </source>
</evidence>
<protein>
    <submittedName>
        <fullName evidence="2">Serine hydrolase</fullName>
        <ecNumber evidence="2">3.-.-.-</ecNumber>
    </submittedName>
</protein>
<name>A0ABZ0W7P8_9BACT</name>
<keyword evidence="3" id="KW-1185">Reference proteome</keyword>
<dbReference type="InterPro" id="IPR012338">
    <property type="entry name" value="Beta-lactam/transpept-like"/>
</dbReference>
<accession>A0ABZ0W7P8</accession>
<dbReference type="GO" id="GO:0016787">
    <property type="term" value="F:hydrolase activity"/>
    <property type="evidence" value="ECO:0007669"/>
    <property type="project" value="UniProtKB-KW"/>
</dbReference>
<sequence length="399" mass="46015">MKSRKLAYILLVSFVFSSCYVVSAYRFRKFELKDLGKFKAETLQKSDQVFQFYHTDGSRFPLKSYLDSNLQHTFTYGFVVIRNDSILYEKYFGDIDSSDIFPSFSVAKSFVGTLAQIAHQEGKIKSLNDPVTQYLPWLSKSDKAWKNVTVQNVLDMRTGVKSDETYNSPFSDVIQLGFTRNLMGRLRKIKIASHSKDFVYKSVNTQLLGAIIESATGEKLARYLQQKLWLPMGMESDATWQTDAKGTARAFCCLNATVKDFAKLGRLYLNDGNWDGNQILSKDWVQTIWDADTMRVYQGYKNHWWSSRNIKRFGDSLQATQFIAEQRGNWYLGRGVRNGKTYFSAYNNLPAIFAQGMLGQFIYVNPGKKLIIVRMGHNWKHKDFYAQRFIENLAGRISK</sequence>
<dbReference type="InterPro" id="IPR001466">
    <property type="entry name" value="Beta-lactam-related"/>
</dbReference>